<dbReference type="Pfam" id="PF03647">
    <property type="entry name" value="Tmemb_14"/>
    <property type="match status" value="1"/>
</dbReference>
<dbReference type="GO" id="GO:0009706">
    <property type="term" value="C:chloroplast inner membrane"/>
    <property type="evidence" value="ECO:0000318"/>
    <property type="project" value="GO_Central"/>
</dbReference>
<gene>
    <name evidence="10" type="primary">LOC112274091</name>
    <name evidence="9" type="ORF">PHYPA_026344</name>
</gene>
<dbReference type="Gramene" id="Pp3c21_18160V3.2">
    <property type="protein sequence ID" value="Pp3c21_18160V3.2"/>
    <property type="gene ID" value="Pp3c21_18160"/>
</dbReference>
<keyword evidence="5 8" id="KW-0472">Membrane</keyword>
<keyword evidence="11" id="KW-1185">Reference proteome</keyword>
<name>A0A2K1ISI1_PHYPA</name>
<reference evidence="10" key="3">
    <citation type="submission" date="2020-12" db="UniProtKB">
        <authorList>
            <consortium name="EnsemblPlants"/>
        </authorList>
    </citation>
    <scope>IDENTIFICATION</scope>
</reference>
<dbReference type="InterPro" id="IPR005349">
    <property type="entry name" value="TMEM14"/>
</dbReference>
<dbReference type="GO" id="GO:0015908">
    <property type="term" value="P:fatty acid transport"/>
    <property type="evidence" value="ECO:0000318"/>
    <property type="project" value="GO_Central"/>
</dbReference>
<dbReference type="STRING" id="3218.A0A2K1ISI1"/>
<keyword evidence="3 8" id="KW-0812">Transmembrane</keyword>
<dbReference type="EMBL" id="ABEU02000021">
    <property type="protein sequence ID" value="PNR32218.1"/>
    <property type="molecule type" value="Genomic_DNA"/>
</dbReference>
<comment type="similarity">
    <text evidence="2">Belongs to the TMEM14 family.</text>
</comment>
<protein>
    <submittedName>
        <fullName evidence="9 10">Uncharacterized protein</fullName>
    </submittedName>
</protein>
<dbReference type="GO" id="GO:0015245">
    <property type="term" value="F:fatty acid transmembrane transporter activity"/>
    <property type="evidence" value="ECO:0000318"/>
    <property type="project" value="GO_Central"/>
</dbReference>
<feature type="compositionally biased region" description="Basic and acidic residues" evidence="7">
    <location>
        <begin position="87"/>
        <end position="96"/>
    </location>
</feature>
<dbReference type="PANTHER" id="PTHR12668">
    <property type="entry name" value="TRANSMEMBRANE PROTEIN 14, 15"/>
    <property type="match status" value="1"/>
</dbReference>
<dbReference type="EnsemblPlants" id="Pp3c21_18160V3.2">
    <property type="protein sequence ID" value="Pp3c21_18160V3.2"/>
    <property type="gene ID" value="Pp3c21_18160"/>
</dbReference>
<feature type="coiled-coil region" evidence="6">
    <location>
        <begin position="148"/>
        <end position="182"/>
    </location>
</feature>
<dbReference type="Proteomes" id="UP000006727">
    <property type="component" value="Chromosome 21"/>
</dbReference>
<organism evidence="9">
    <name type="scientific">Physcomitrium patens</name>
    <name type="common">Spreading-leaved earth moss</name>
    <name type="synonym">Physcomitrella patens</name>
    <dbReference type="NCBI Taxonomy" id="3218"/>
    <lineage>
        <taxon>Eukaryota</taxon>
        <taxon>Viridiplantae</taxon>
        <taxon>Streptophyta</taxon>
        <taxon>Embryophyta</taxon>
        <taxon>Bryophyta</taxon>
        <taxon>Bryophytina</taxon>
        <taxon>Bryopsida</taxon>
        <taxon>Funariidae</taxon>
        <taxon>Funariales</taxon>
        <taxon>Funariaceae</taxon>
        <taxon>Physcomitrium</taxon>
    </lineage>
</organism>
<dbReference type="PaxDb" id="3218-PP1S85_94V6.1"/>
<evidence type="ECO:0000256" key="5">
    <source>
        <dbReference type="ARBA" id="ARBA00023136"/>
    </source>
</evidence>
<evidence type="ECO:0000256" key="3">
    <source>
        <dbReference type="ARBA" id="ARBA00022692"/>
    </source>
</evidence>
<feature type="transmembrane region" description="Helical" evidence="8">
    <location>
        <begin position="227"/>
        <end position="247"/>
    </location>
</feature>
<dbReference type="OrthoDB" id="655183at2759"/>
<feature type="compositionally biased region" description="Basic and acidic residues" evidence="7">
    <location>
        <begin position="115"/>
        <end position="125"/>
    </location>
</feature>
<keyword evidence="4 8" id="KW-1133">Transmembrane helix</keyword>
<evidence type="ECO:0000256" key="6">
    <source>
        <dbReference type="SAM" id="Coils"/>
    </source>
</evidence>
<feature type="region of interest" description="Disordered" evidence="7">
    <location>
        <begin position="72"/>
        <end position="125"/>
    </location>
</feature>
<sequence length="346" mass="36390">MDCVRAMSSVCPGTTFMAIGRSGFGNGAGDAASFRGRIGSFAPPRLHGSQVRGGLQGVVGLKGFAWPRGGGVRASSSGIGMTPSEPLDSKADKAASEAEGEFDSVKQSIGSSVDSAKETASDVLDDSKQSFASTVDKKRAGETKSLVEDTASKELEKLKDITNQLLEQAEIARQKLAATAQETAYKQKDNLAYVAENGPEPVKEVAGSALNAHYSNSGKSGSKIHDFCLGIPFGILLAGGGLLWFIISGGTSAIRFGVILGSALLYLSVTSLKKWKNGESSMPYIQGQAAISAFLFLRYYRRFTVNKLFFPTGVTGLLSGAMLAFYIYVLVSGGNPPPKKSKIQSS</sequence>
<reference evidence="9 11" key="1">
    <citation type="journal article" date="2008" name="Science">
        <title>The Physcomitrella genome reveals evolutionary insights into the conquest of land by plants.</title>
        <authorList>
            <person name="Rensing S."/>
            <person name="Lang D."/>
            <person name="Zimmer A."/>
            <person name="Terry A."/>
            <person name="Salamov A."/>
            <person name="Shapiro H."/>
            <person name="Nishiyama T."/>
            <person name="Perroud P.-F."/>
            <person name="Lindquist E."/>
            <person name="Kamisugi Y."/>
            <person name="Tanahashi T."/>
            <person name="Sakakibara K."/>
            <person name="Fujita T."/>
            <person name="Oishi K."/>
            <person name="Shin-I T."/>
            <person name="Kuroki Y."/>
            <person name="Toyoda A."/>
            <person name="Suzuki Y."/>
            <person name="Hashimoto A."/>
            <person name="Yamaguchi K."/>
            <person name="Sugano A."/>
            <person name="Kohara Y."/>
            <person name="Fujiyama A."/>
            <person name="Anterola A."/>
            <person name="Aoki S."/>
            <person name="Ashton N."/>
            <person name="Barbazuk W.B."/>
            <person name="Barker E."/>
            <person name="Bennetzen J."/>
            <person name="Bezanilla M."/>
            <person name="Blankenship R."/>
            <person name="Cho S.H."/>
            <person name="Dutcher S."/>
            <person name="Estelle M."/>
            <person name="Fawcett J.A."/>
            <person name="Gundlach H."/>
            <person name="Hanada K."/>
            <person name="Heyl A."/>
            <person name="Hicks K.A."/>
            <person name="Hugh J."/>
            <person name="Lohr M."/>
            <person name="Mayer K."/>
            <person name="Melkozernov A."/>
            <person name="Murata T."/>
            <person name="Nelson D."/>
            <person name="Pils B."/>
            <person name="Prigge M."/>
            <person name="Reiss B."/>
            <person name="Renner T."/>
            <person name="Rombauts S."/>
            <person name="Rushton P."/>
            <person name="Sanderfoot A."/>
            <person name="Schween G."/>
            <person name="Shiu S.-H."/>
            <person name="Stueber K."/>
            <person name="Theodoulou F.L."/>
            <person name="Tu H."/>
            <person name="Van de Peer Y."/>
            <person name="Verrier P.J."/>
            <person name="Waters E."/>
            <person name="Wood A."/>
            <person name="Yang L."/>
            <person name="Cove D."/>
            <person name="Cuming A."/>
            <person name="Hasebe M."/>
            <person name="Lucas S."/>
            <person name="Mishler D.B."/>
            <person name="Reski R."/>
            <person name="Grigoriev I."/>
            <person name="Quatrano R.S."/>
            <person name="Boore J.L."/>
        </authorList>
    </citation>
    <scope>NUCLEOTIDE SEQUENCE [LARGE SCALE GENOMIC DNA]</scope>
    <source>
        <strain evidence="10 11">cv. Gransden 2004</strain>
    </source>
</reference>
<feature type="transmembrane region" description="Helical" evidence="8">
    <location>
        <begin position="308"/>
        <end position="331"/>
    </location>
</feature>
<reference evidence="9 11" key="2">
    <citation type="journal article" date="2018" name="Plant J.">
        <title>The Physcomitrella patens chromosome-scale assembly reveals moss genome structure and evolution.</title>
        <authorList>
            <person name="Lang D."/>
            <person name="Ullrich K.K."/>
            <person name="Murat F."/>
            <person name="Fuchs J."/>
            <person name="Jenkins J."/>
            <person name="Haas F.B."/>
            <person name="Piednoel M."/>
            <person name="Gundlach H."/>
            <person name="Van Bel M."/>
            <person name="Meyberg R."/>
            <person name="Vives C."/>
            <person name="Morata J."/>
            <person name="Symeonidi A."/>
            <person name="Hiss M."/>
            <person name="Muchero W."/>
            <person name="Kamisugi Y."/>
            <person name="Saleh O."/>
            <person name="Blanc G."/>
            <person name="Decker E.L."/>
            <person name="van Gessel N."/>
            <person name="Grimwood J."/>
            <person name="Hayes R.D."/>
            <person name="Graham S.W."/>
            <person name="Gunter L.E."/>
            <person name="McDaniel S.F."/>
            <person name="Hoernstein S.N.W."/>
            <person name="Larsson A."/>
            <person name="Li F.W."/>
            <person name="Perroud P.F."/>
            <person name="Phillips J."/>
            <person name="Ranjan P."/>
            <person name="Rokshar D.S."/>
            <person name="Rothfels C.J."/>
            <person name="Schneider L."/>
            <person name="Shu S."/>
            <person name="Stevenson D.W."/>
            <person name="Thummler F."/>
            <person name="Tillich M."/>
            <person name="Villarreal Aguilar J.C."/>
            <person name="Widiez T."/>
            <person name="Wong G.K."/>
            <person name="Wymore A."/>
            <person name="Zhang Y."/>
            <person name="Zimmer A.D."/>
            <person name="Quatrano R.S."/>
            <person name="Mayer K.F.X."/>
            <person name="Goodstein D."/>
            <person name="Casacuberta J.M."/>
            <person name="Vandepoele K."/>
            <person name="Reski R."/>
            <person name="Cuming A.C."/>
            <person name="Tuskan G.A."/>
            <person name="Maumus F."/>
            <person name="Salse J."/>
            <person name="Schmutz J."/>
            <person name="Rensing S.A."/>
        </authorList>
    </citation>
    <scope>NUCLEOTIDE SEQUENCE [LARGE SCALE GENOMIC DNA]</scope>
    <source>
        <strain evidence="10 11">cv. Gransden 2004</strain>
    </source>
</reference>
<accession>A0A2K1ISI1</accession>
<evidence type="ECO:0000256" key="4">
    <source>
        <dbReference type="ARBA" id="ARBA00022989"/>
    </source>
</evidence>
<evidence type="ECO:0000256" key="2">
    <source>
        <dbReference type="ARBA" id="ARBA00007590"/>
    </source>
</evidence>
<proteinExistence type="inferred from homology"/>
<evidence type="ECO:0000313" key="10">
    <source>
        <dbReference type="EnsemblPlants" id="Pp3c21_18160V3.1"/>
    </source>
</evidence>
<evidence type="ECO:0000313" key="9">
    <source>
        <dbReference type="EMBL" id="PNR32218.1"/>
    </source>
</evidence>
<dbReference type="EnsemblPlants" id="Pp3c21_18160V3.1">
    <property type="protein sequence ID" value="Pp3c21_18160V3.1"/>
    <property type="gene ID" value="Pp3c21_18160"/>
</dbReference>
<evidence type="ECO:0000256" key="1">
    <source>
        <dbReference type="ARBA" id="ARBA00004370"/>
    </source>
</evidence>
<evidence type="ECO:0000256" key="8">
    <source>
        <dbReference type="SAM" id="Phobius"/>
    </source>
</evidence>
<dbReference type="Gene3D" id="1.10.10.1740">
    <property type="entry name" value="Transmembrane protein 14-like"/>
    <property type="match status" value="1"/>
</dbReference>
<dbReference type="RefSeq" id="XP_024359022.1">
    <property type="nucleotide sequence ID" value="XM_024503254.2"/>
</dbReference>
<dbReference type="Gramene" id="Pp3c21_18160V3.1">
    <property type="protein sequence ID" value="Pp3c21_18160V3.1"/>
    <property type="gene ID" value="Pp3c21_18160"/>
</dbReference>
<feature type="transmembrane region" description="Helical" evidence="8">
    <location>
        <begin position="253"/>
        <end position="272"/>
    </location>
</feature>
<keyword evidence="6" id="KW-0175">Coiled coil</keyword>
<evidence type="ECO:0000313" key="11">
    <source>
        <dbReference type="Proteomes" id="UP000006727"/>
    </source>
</evidence>
<dbReference type="InterPro" id="IPR044890">
    <property type="entry name" value="TMEM14_sf"/>
</dbReference>
<comment type="subcellular location">
    <subcellularLocation>
        <location evidence="1">Membrane</location>
    </subcellularLocation>
</comment>
<dbReference type="AlphaFoldDB" id="A0A2K1ISI1"/>
<feature type="compositionally biased region" description="Polar residues" evidence="7">
    <location>
        <begin position="105"/>
        <end position="114"/>
    </location>
</feature>
<dbReference type="GeneID" id="112274091"/>
<dbReference type="PANTHER" id="PTHR12668:SF43">
    <property type="entry name" value="TRANSMEMBRANE PROTEIN 14 HOMOLOG"/>
    <property type="match status" value="1"/>
</dbReference>
<evidence type="ECO:0000256" key="7">
    <source>
        <dbReference type="SAM" id="MobiDB-lite"/>
    </source>
</evidence>